<dbReference type="InterPro" id="IPR011712">
    <property type="entry name" value="Sig_transdc_His_kin_sub3_dim/P"/>
</dbReference>
<evidence type="ECO:0000256" key="1">
    <source>
        <dbReference type="ARBA" id="ARBA00000085"/>
    </source>
</evidence>
<dbReference type="OrthoDB" id="227596at2"/>
<feature type="domain" description="Signal transduction histidine kinase subgroup 3 dimerisation and phosphoacceptor" evidence="10">
    <location>
        <begin position="165"/>
        <end position="230"/>
    </location>
</feature>
<keyword evidence="12" id="KW-1185">Reference proteome</keyword>
<dbReference type="AlphaFoldDB" id="A0A2T0Q5F8"/>
<keyword evidence="9" id="KW-0812">Transmembrane</keyword>
<dbReference type="InterPro" id="IPR050482">
    <property type="entry name" value="Sensor_HK_TwoCompSys"/>
</dbReference>
<dbReference type="Proteomes" id="UP000237846">
    <property type="component" value="Unassembled WGS sequence"/>
</dbReference>
<keyword evidence="8" id="KW-0902">Two-component regulatory system</keyword>
<evidence type="ECO:0000256" key="5">
    <source>
        <dbReference type="ARBA" id="ARBA00022741"/>
    </source>
</evidence>
<name>A0A2T0Q5F8_9ACTN</name>
<protein>
    <recommendedName>
        <fullName evidence="2">histidine kinase</fullName>
        <ecNumber evidence="2">2.7.13.3</ecNumber>
    </recommendedName>
</protein>
<dbReference type="GO" id="GO:0000155">
    <property type="term" value="F:phosphorelay sensor kinase activity"/>
    <property type="evidence" value="ECO:0007669"/>
    <property type="project" value="InterPro"/>
</dbReference>
<dbReference type="GO" id="GO:0005524">
    <property type="term" value="F:ATP binding"/>
    <property type="evidence" value="ECO:0007669"/>
    <property type="project" value="UniProtKB-KW"/>
</dbReference>
<evidence type="ECO:0000256" key="8">
    <source>
        <dbReference type="ARBA" id="ARBA00023012"/>
    </source>
</evidence>
<feature type="transmembrane region" description="Helical" evidence="9">
    <location>
        <begin position="81"/>
        <end position="104"/>
    </location>
</feature>
<keyword evidence="7" id="KW-0067">ATP-binding</keyword>
<evidence type="ECO:0000313" key="12">
    <source>
        <dbReference type="Proteomes" id="UP000237846"/>
    </source>
</evidence>
<proteinExistence type="predicted"/>
<dbReference type="CDD" id="cd16917">
    <property type="entry name" value="HATPase_UhpB-NarQ-NarX-like"/>
    <property type="match status" value="1"/>
</dbReference>
<dbReference type="PANTHER" id="PTHR24421:SF10">
    <property type="entry name" value="NITRATE_NITRITE SENSOR PROTEIN NARQ"/>
    <property type="match status" value="1"/>
</dbReference>
<keyword evidence="9" id="KW-1133">Transmembrane helix</keyword>
<dbReference type="PANTHER" id="PTHR24421">
    <property type="entry name" value="NITRATE/NITRITE SENSOR PROTEIN NARX-RELATED"/>
    <property type="match status" value="1"/>
</dbReference>
<keyword evidence="5" id="KW-0547">Nucleotide-binding</keyword>
<dbReference type="RefSeq" id="WP_106246780.1">
    <property type="nucleotide sequence ID" value="NZ_PVZC01000004.1"/>
</dbReference>
<keyword evidence="4" id="KW-0808">Transferase</keyword>
<dbReference type="Gene3D" id="3.30.565.10">
    <property type="entry name" value="Histidine kinase-like ATPase, C-terminal domain"/>
    <property type="match status" value="1"/>
</dbReference>
<dbReference type="EMBL" id="PVZC01000004">
    <property type="protein sequence ID" value="PRX99058.1"/>
    <property type="molecule type" value="Genomic_DNA"/>
</dbReference>
<keyword evidence="9" id="KW-0472">Membrane</keyword>
<evidence type="ECO:0000256" key="9">
    <source>
        <dbReference type="SAM" id="Phobius"/>
    </source>
</evidence>
<keyword evidence="6 11" id="KW-0418">Kinase</keyword>
<dbReference type="GO" id="GO:0016020">
    <property type="term" value="C:membrane"/>
    <property type="evidence" value="ECO:0007669"/>
    <property type="project" value="InterPro"/>
</dbReference>
<comment type="caution">
    <text evidence="11">The sequence shown here is derived from an EMBL/GenBank/DDBJ whole genome shotgun (WGS) entry which is preliminary data.</text>
</comment>
<comment type="catalytic activity">
    <reaction evidence="1">
        <text>ATP + protein L-histidine = ADP + protein N-phospho-L-histidine.</text>
        <dbReference type="EC" id="2.7.13.3"/>
    </reaction>
</comment>
<evidence type="ECO:0000256" key="2">
    <source>
        <dbReference type="ARBA" id="ARBA00012438"/>
    </source>
</evidence>
<evidence type="ECO:0000256" key="6">
    <source>
        <dbReference type="ARBA" id="ARBA00022777"/>
    </source>
</evidence>
<organism evidence="11 12">
    <name type="scientific">Allonocardiopsis opalescens</name>
    <dbReference type="NCBI Taxonomy" id="1144618"/>
    <lineage>
        <taxon>Bacteria</taxon>
        <taxon>Bacillati</taxon>
        <taxon>Actinomycetota</taxon>
        <taxon>Actinomycetes</taxon>
        <taxon>Streptosporangiales</taxon>
        <taxon>Allonocardiopsis</taxon>
    </lineage>
</organism>
<reference evidence="11 12" key="1">
    <citation type="submission" date="2018-03" db="EMBL/GenBank/DDBJ databases">
        <title>Genomic Encyclopedia of Archaeal and Bacterial Type Strains, Phase II (KMG-II): from individual species to whole genera.</title>
        <authorList>
            <person name="Goeker M."/>
        </authorList>
    </citation>
    <scope>NUCLEOTIDE SEQUENCE [LARGE SCALE GENOMIC DNA]</scope>
    <source>
        <strain evidence="11 12">DSM 45601</strain>
    </source>
</reference>
<feature type="transmembrane region" description="Helical" evidence="9">
    <location>
        <begin position="110"/>
        <end position="133"/>
    </location>
</feature>
<keyword evidence="3" id="KW-0597">Phosphoprotein</keyword>
<dbReference type="EC" id="2.7.13.3" evidence="2"/>
<evidence type="ECO:0000313" key="11">
    <source>
        <dbReference type="EMBL" id="PRX99058.1"/>
    </source>
</evidence>
<feature type="transmembrane region" description="Helical" evidence="9">
    <location>
        <begin position="46"/>
        <end position="74"/>
    </location>
</feature>
<gene>
    <name evidence="11" type="ORF">CLV72_104638</name>
</gene>
<evidence type="ECO:0000259" key="10">
    <source>
        <dbReference type="Pfam" id="PF07730"/>
    </source>
</evidence>
<evidence type="ECO:0000256" key="4">
    <source>
        <dbReference type="ARBA" id="ARBA00022679"/>
    </source>
</evidence>
<evidence type="ECO:0000256" key="3">
    <source>
        <dbReference type="ARBA" id="ARBA00022553"/>
    </source>
</evidence>
<accession>A0A2T0Q5F8</accession>
<dbReference type="Gene3D" id="1.20.5.1930">
    <property type="match status" value="1"/>
</dbReference>
<dbReference type="InterPro" id="IPR036890">
    <property type="entry name" value="HATPase_C_sf"/>
</dbReference>
<dbReference type="SUPFAM" id="SSF55874">
    <property type="entry name" value="ATPase domain of HSP90 chaperone/DNA topoisomerase II/histidine kinase"/>
    <property type="match status" value="1"/>
</dbReference>
<evidence type="ECO:0000256" key="7">
    <source>
        <dbReference type="ARBA" id="ARBA00022840"/>
    </source>
</evidence>
<dbReference type="Pfam" id="PF07730">
    <property type="entry name" value="HisKA_3"/>
    <property type="match status" value="1"/>
</dbReference>
<dbReference type="GO" id="GO:0046983">
    <property type="term" value="F:protein dimerization activity"/>
    <property type="evidence" value="ECO:0007669"/>
    <property type="project" value="InterPro"/>
</dbReference>
<sequence length="372" mass="39762">MLAATLGVAFLLNVDGGVPTGWALAMELGLGLIACLALLVRRRWPVWLALAELVLMTVSVVGWAAAGAAVYTVAAHRPPRYTAAVVACYLPALAFYIFAFHAYAVPAATGSFWATLLTTLLELAVVVGGGLLVRSRRLLMESLRERAHQGEERQRLRLEEARRQERERIAREMHDVLAHRISLLAMHAGALEFRPDAPPADVERAAGVIRSCAYDALEDLREVIGVLRAEDGTGAERGRRPQPVLADLDELVAESRGAGMRLSLLRELDDAASVPAAIGRHAYRVVQEGLTNARKHAPAASVRVGVTGGPGEGLAVEIRNSLPPGTAAAEIPGAGAGLVGLRERLELAGGTIEHGRTPDGDFRLRGWLPWPG</sequence>